<evidence type="ECO:0000256" key="2">
    <source>
        <dbReference type="SAM" id="Phobius"/>
    </source>
</evidence>
<comment type="caution">
    <text evidence="3">The sequence shown here is derived from an EMBL/GenBank/DDBJ whole genome shotgun (WGS) entry which is preliminary data.</text>
</comment>
<dbReference type="AlphaFoldDB" id="A0A812R635"/>
<evidence type="ECO:0000313" key="3">
    <source>
        <dbReference type="EMBL" id="CAE7421251.1"/>
    </source>
</evidence>
<gene>
    <name evidence="3" type="ORF">SPIL2461_LOCUS10354</name>
</gene>
<keyword evidence="4" id="KW-1185">Reference proteome</keyword>
<evidence type="ECO:0000256" key="1">
    <source>
        <dbReference type="SAM" id="MobiDB-lite"/>
    </source>
</evidence>
<organism evidence="3 4">
    <name type="scientific">Symbiodinium pilosum</name>
    <name type="common">Dinoflagellate</name>
    <dbReference type="NCBI Taxonomy" id="2952"/>
    <lineage>
        <taxon>Eukaryota</taxon>
        <taxon>Sar</taxon>
        <taxon>Alveolata</taxon>
        <taxon>Dinophyceae</taxon>
        <taxon>Suessiales</taxon>
        <taxon>Symbiodiniaceae</taxon>
        <taxon>Symbiodinium</taxon>
    </lineage>
</organism>
<protein>
    <submittedName>
        <fullName evidence="3">Uncharacterized protein</fullName>
    </submittedName>
</protein>
<keyword evidence="2" id="KW-0812">Transmembrane</keyword>
<proteinExistence type="predicted"/>
<keyword evidence="2" id="KW-1133">Transmembrane helix</keyword>
<evidence type="ECO:0000313" key="4">
    <source>
        <dbReference type="Proteomes" id="UP000649617"/>
    </source>
</evidence>
<name>A0A812R635_SYMPI</name>
<keyword evidence="2" id="KW-0472">Membrane</keyword>
<reference evidence="3" key="1">
    <citation type="submission" date="2021-02" db="EMBL/GenBank/DDBJ databases">
        <authorList>
            <person name="Dougan E. K."/>
            <person name="Rhodes N."/>
            <person name="Thang M."/>
            <person name="Chan C."/>
        </authorList>
    </citation>
    <scope>NUCLEOTIDE SEQUENCE</scope>
</reference>
<accession>A0A812R635</accession>
<dbReference type="EMBL" id="CAJNIZ010019102">
    <property type="protein sequence ID" value="CAE7421251.1"/>
    <property type="molecule type" value="Genomic_DNA"/>
</dbReference>
<sequence>MAGGVGSAFMGIAPFTSPNLYMIGLLLAIVQVHFGYAFMQKIYWTQRRRYVLEIEREEDDSGVVKVAVKCDAKLTRRFRLTQEAASGQKPSLADIIAKGGIFMFVDKASSSIDQSEMLDELLKSDRGITEEQVKAESVMGETEEQSLRIVQKFADLTREHLDKIPEKDNTTSPQEGLQQLESSAQRVGAGFMVGGLLIWVLCDWSAQAAIKAASDNYKPQATLAPGGASPPTRPNSRAAQ</sequence>
<dbReference type="OrthoDB" id="440366at2759"/>
<feature type="region of interest" description="Disordered" evidence="1">
    <location>
        <begin position="220"/>
        <end position="240"/>
    </location>
</feature>
<dbReference type="Proteomes" id="UP000649617">
    <property type="component" value="Unassembled WGS sequence"/>
</dbReference>
<feature type="transmembrane region" description="Helical" evidence="2">
    <location>
        <begin position="20"/>
        <end position="39"/>
    </location>
</feature>